<dbReference type="PANTHER" id="PTHR21221:SF1">
    <property type="entry name" value="UREIDOGLYCOLATE LYASE"/>
    <property type="match status" value="1"/>
</dbReference>
<keyword evidence="3" id="KW-0456">Lyase</keyword>
<keyword evidence="2" id="KW-0659">Purine metabolism</keyword>
<dbReference type="GO" id="GO:0006144">
    <property type="term" value="P:purine nucleobase metabolic process"/>
    <property type="evidence" value="ECO:0007669"/>
    <property type="project" value="UniProtKB-KW"/>
</dbReference>
<comment type="catalytic activity">
    <reaction evidence="4">
        <text>(S)-ureidoglycolate = urea + glyoxylate</text>
        <dbReference type="Rhea" id="RHEA:11304"/>
        <dbReference type="ChEBI" id="CHEBI:16199"/>
        <dbReference type="ChEBI" id="CHEBI:36655"/>
        <dbReference type="ChEBI" id="CHEBI:57296"/>
        <dbReference type="EC" id="4.3.2.3"/>
    </reaction>
</comment>
<proteinExistence type="predicted"/>
<protein>
    <submittedName>
        <fullName evidence="5">Ureidoglycolate hydrolase</fullName>
    </submittedName>
</protein>
<dbReference type="Gene3D" id="2.60.120.480">
    <property type="entry name" value="Ureidoglycolate hydrolase"/>
    <property type="match status" value="1"/>
</dbReference>
<dbReference type="PIRSF" id="PIRSF017306">
    <property type="entry name" value="Ureidogly_hydro"/>
    <property type="match status" value="1"/>
</dbReference>
<keyword evidence="6" id="KW-1185">Reference proteome</keyword>
<dbReference type="InterPro" id="IPR011051">
    <property type="entry name" value="RmlC_Cupin_sf"/>
</dbReference>
<evidence type="ECO:0000256" key="4">
    <source>
        <dbReference type="ARBA" id="ARBA00047684"/>
    </source>
</evidence>
<dbReference type="AlphaFoldDB" id="A0A291GD34"/>
<dbReference type="PANTHER" id="PTHR21221">
    <property type="entry name" value="UREIDOGLYCOLATE HYDROLASE"/>
    <property type="match status" value="1"/>
</dbReference>
<dbReference type="InterPro" id="IPR007247">
    <property type="entry name" value="Ureidogly_lyase"/>
</dbReference>
<dbReference type="OrthoDB" id="9804602at2"/>
<dbReference type="GO" id="GO:0050385">
    <property type="term" value="F:ureidoglycolate lyase activity"/>
    <property type="evidence" value="ECO:0007669"/>
    <property type="project" value="UniProtKB-EC"/>
</dbReference>
<dbReference type="GO" id="GO:0000256">
    <property type="term" value="P:allantoin catabolic process"/>
    <property type="evidence" value="ECO:0007669"/>
    <property type="project" value="InterPro"/>
</dbReference>
<dbReference type="InterPro" id="IPR024060">
    <property type="entry name" value="Ureidoglycolate_lyase_dom_sf"/>
</dbReference>
<dbReference type="CDD" id="cd20298">
    <property type="entry name" value="cupin_UAH"/>
    <property type="match status" value="1"/>
</dbReference>
<reference evidence="5 6" key="1">
    <citation type="submission" date="2017-06" db="EMBL/GenBank/DDBJ databases">
        <title>Celeribacter sp. TSPH2 complete genome sequence.</title>
        <authorList>
            <person name="Woo J.-H."/>
            <person name="Kim H.-S."/>
        </authorList>
    </citation>
    <scope>NUCLEOTIDE SEQUENCE [LARGE SCALE GENOMIC DNA]</scope>
    <source>
        <strain evidence="5 6">TSPH2</strain>
    </source>
</reference>
<keyword evidence="5" id="KW-0378">Hydrolase</keyword>
<dbReference type="RefSeq" id="WP_096805851.1">
    <property type="nucleotide sequence ID" value="NZ_CP022196.1"/>
</dbReference>
<evidence type="ECO:0000313" key="6">
    <source>
        <dbReference type="Proteomes" id="UP000217935"/>
    </source>
</evidence>
<dbReference type="InterPro" id="IPR047233">
    <property type="entry name" value="UAH_cupin"/>
</dbReference>
<dbReference type="GO" id="GO:0004848">
    <property type="term" value="F:ureidoglycolate hydrolase activity"/>
    <property type="evidence" value="ECO:0007669"/>
    <property type="project" value="InterPro"/>
</dbReference>
<dbReference type="STRING" id="1758178.GCA_001550095_03906"/>
<dbReference type="Pfam" id="PF04115">
    <property type="entry name" value="Ureidogly_lyase"/>
    <property type="match status" value="1"/>
</dbReference>
<accession>A0A291GD34</accession>
<name>A0A291GD34_9RHOB</name>
<dbReference type="SUPFAM" id="SSF51182">
    <property type="entry name" value="RmlC-like cupins"/>
    <property type="match status" value="1"/>
</dbReference>
<dbReference type="KEGG" id="ceh:CEW89_10340"/>
<gene>
    <name evidence="5" type="ORF">CEW89_10340</name>
</gene>
<evidence type="ECO:0000256" key="1">
    <source>
        <dbReference type="ARBA" id="ARBA00011738"/>
    </source>
</evidence>
<evidence type="ECO:0000313" key="5">
    <source>
        <dbReference type="EMBL" id="ATG47926.1"/>
    </source>
</evidence>
<organism evidence="5 6">
    <name type="scientific">Celeribacter ethanolicus</name>
    <dbReference type="NCBI Taxonomy" id="1758178"/>
    <lineage>
        <taxon>Bacteria</taxon>
        <taxon>Pseudomonadati</taxon>
        <taxon>Pseudomonadota</taxon>
        <taxon>Alphaproteobacteria</taxon>
        <taxon>Rhodobacterales</taxon>
        <taxon>Roseobacteraceae</taxon>
        <taxon>Celeribacter</taxon>
    </lineage>
</organism>
<evidence type="ECO:0000256" key="2">
    <source>
        <dbReference type="ARBA" id="ARBA00022631"/>
    </source>
</evidence>
<dbReference type="Proteomes" id="UP000217935">
    <property type="component" value="Chromosome"/>
</dbReference>
<sequence length="164" mass="17869">MSRVITTEPLTPEAFAPYGDVLDAVGAPDRIINQGKCGRYHDRALVNVTPETGGRVGISIFHAELRDFPYTLDLIECHPEGSQTFVPMSADPFLVIVSDGPDVPPRAFVTDGAQAINFHRGTWHGVLTPLSGNGLFAVIDRIGDTPNLEEHWFDTPWIVTSDAS</sequence>
<dbReference type="EMBL" id="CP022196">
    <property type="protein sequence ID" value="ATG47926.1"/>
    <property type="molecule type" value="Genomic_DNA"/>
</dbReference>
<evidence type="ECO:0000256" key="3">
    <source>
        <dbReference type="ARBA" id="ARBA00023239"/>
    </source>
</evidence>
<comment type="subunit">
    <text evidence="1">Homodimer.</text>
</comment>